<reference evidence="10 11" key="1">
    <citation type="journal article" date="2013" name="Int. J. Syst. Evol. Microbiol.">
        <title>Roseomonas aerophila sp. nov., isolated from air.</title>
        <authorList>
            <person name="Kim S.J."/>
            <person name="Weon H.Y."/>
            <person name="Ahn J.H."/>
            <person name="Hong S.B."/>
            <person name="Seok S.J."/>
            <person name="Whang K.S."/>
            <person name="Kwon S.W."/>
        </authorList>
    </citation>
    <scope>NUCLEOTIDE SEQUENCE [LARGE SCALE GENOMIC DNA]</scope>
    <source>
        <strain evidence="10 11">NBRC 108923</strain>
    </source>
</reference>
<evidence type="ECO:0000256" key="1">
    <source>
        <dbReference type="ARBA" id="ARBA00022670"/>
    </source>
</evidence>
<dbReference type="Pfam" id="PF01432">
    <property type="entry name" value="Peptidase_M3"/>
    <property type="match status" value="1"/>
</dbReference>
<keyword evidence="3 6" id="KW-0378">Hydrolase</keyword>
<sequence length="611" mass="68073">MQFPPLRQPARDTASRPHGAGGDAALPAWDLSDLYDGAADPKLEADLRQADADARVFQDAHAGKLEKLSGDALAEAIAAYERIEEVLGRVMSFAQLVFSGDAQDAANGRFYQTMQERVTTISSHLLFFTLELNKLEDQVLEAKLGKSKALAHYRPFLRDLRVFRPHQLSDEAERLLHEKEVTGRSAWNRLFDETIAGMEVTVAGETLNVSGALNKLSDRNRGVREAAAKGVSAAFGEKARLFTLITNTLAKDKEIVDGWRQYPRPGSSRNRANMVEDEVVDALVSAVVSSFPALSHRYYAMKAKWLGLPKLQHWDRNAPLPDEDDSNIPWDAARDRVLAAYASFDPELGRIGQRFFDKPWIDAALRPGKASGAFAHPTVPSAHPYLLLNYHGKSRDVMTLAHELGHGVHQVLAADRGYLMSGTPLTLAETASVFGEMLTFRAVLDAEKDPKRRRALLAGKVEDMLNTVVRQIAFYRFETLLHDARRKGELSREEIGALWMQVQVESLGPAFEFTPDYEIYWSYIPHFIHSPFYVYAYAFGDCLVNALYGVFQEGGVKDFQAKYLDLLKAGGTLRHKELLAPFGLNAADPAFWHKGLNVISGFIDELERADG</sequence>
<feature type="region of interest" description="Disordered" evidence="7">
    <location>
        <begin position="1"/>
        <end position="22"/>
    </location>
</feature>
<dbReference type="InterPro" id="IPR001567">
    <property type="entry name" value="Pept_M3A_M3B_dom"/>
</dbReference>
<organism evidence="10 11">
    <name type="scientific">Teichococcus aerophilus</name>
    <dbReference type="NCBI Taxonomy" id="1224513"/>
    <lineage>
        <taxon>Bacteria</taxon>
        <taxon>Pseudomonadati</taxon>
        <taxon>Pseudomonadota</taxon>
        <taxon>Alphaproteobacteria</taxon>
        <taxon>Acetobacterales</taxon>
        <taxon>Roseomonadaceae</taxon>
        <taxon>Roseomonas</taxon>
    </lineage>
</organism>
<keyword evidence="4 6" id="KW-0862">Zinc</keyword>
<dbReference type="PANTHER" id="PTHR11804:SF5">
    <property type="entry name" value="OLIGOENDOPEPTIDASE F"/>
    <property type="match status" value="1"/>
</dbReference>
<dbReference type="PANTHER" id="PTHR11804">
    <property type="entry name" value="PROTEASE M3 THIMET OLIGOPEPTIDASE-RELATED"/>
    <property type="match status" value="1"/>
</dbReference>
<evidence type="ECO:0000256" key="7">
    <source>
        <dbReference type="SAM" id="MobiDB-lite"/>
    </source>
</evidence>
<feature type="domain" description="Oligopeptidase F N-terminal" evidence="9">
    <location>
        <begin position="131"/>
        <end position="199"/>
    </location>
</feature>
<keyword evidence="1 6" id="KW-0645">Protease</keyword>
<evidence type="ECO:0000256" key="4">
    <source>
        <dbReference type="ARBA" id="ARBA00022833"/>
    </source>
</evidence>
<name>A0ABR7RIT2_9PROT</name>
<comment type="caution">
    <text evidence="10">The sequence shown here is derived from an EMBL/GenBank/DDBJ whole genome shotgun (WGS) entry which is preliminary data.</text>
</comment>
<dbReference type="EMBL" id="JACTVA010000008">
    <property type="protein sequence ID" value="MBC9206490.1"/>
    <property type="molecule type" value="Genomic_DNA"/>
</dbReference>
<keyword evidence="2 6" id="KW-0479">Metal-binding</keyword>
<evidence type="ECO:0000256" key="6">
    <source>
        <dbReference type="RuleBase" id="RU003435"/>
    </source>
</evidence>
<evidence type="ECO:0000256" key="3">
    <source>
        <dbReference type="ARBA" id="ARBA00022801"/>
    </source>
</evidence>
<evidence type="ECO:0000259" key="9">
    <source>
        <dbReference type="Pfam" id="PF08439"/>
    </source>
</evidence>
<keyword evidence="5 6" id="KW-0482">Metalloprotease</keyword>
<dbReference type="Gene3D" id="1.10.1370.20">
    <property type="entry name" value="Oligoendopeptidase f, C-terminal domain"/>
    <property type="match status" value="1"/>
</dbReference>
<protein>
    <submittedName>
        <fullName evidence="10">M3 family oligoendopeptidase</fullName>
    </submittedName>
</protein>
<dbReference type="RefSeq" id="WP_187783671.1">
    <property type="nucleotide sequence ID" value="NZ_JACTVA010000008.1"/>
</dbReference>
<dbReference type="Pfam" id="PF08439">
    <property type="entry name" value="Peptidase_M3_N"/>
    <property type="match status" value="1"/>
</dbReference>
<evidence type="ECO:0000256" key="5">
    <source>
        <dbReference type="ARBA" id="ARBA00023049"/>
    </source>
</evidence>
<keyword evidence="11" id="KW-1185">Reference proteome</keyword>
<evidence type="ECO:0000256" key="2">
    <source>
        <dbReference type="ARBA" id="ARBA00022723"/>
    </source>
</evidence>
<comment type="similarity">
    <text evidence="6">Belongs to the peptidase M3 family.</text>
</comment>
<dbReference type="CDD" id="cd09610">
    <property type="entry name" value="M3B_PepF"/>
    <property type="match status" value="1"/>
</dbReference>
<dbReference type="InterPro" id="IPR045090">
    <property type="entry name" value="Pept_M3A_M3B"/>
</dbReference>
<evidence type="ECO:0000313" key="11">
    <source>
        <dbReference type="Proteomes" id="UP000626026"/>
    </source>
</evidence>
<accession>A0ABR7RIT2</accession>
<dbReference type="InterPro" id="IPR013647">
    <property type="entry name" value="OligopepF_N_dom"/>
</dbReference>
<dbReference type="Gene3D" id="1.20.140.70">
    <property type="entry name" value="Oligopeptidase f, N-terminal domain"/>
    <property type="match status" value="1"/>
</dbReference>
<evidence type="ECO:0000259" key="8">
    <source>
        <dbReference type="Pfam" id="PF01432"/>
    </source>
</evidence>
<comment type="cofactor">
    <cofactor evidence="6">
        <name>Zn(2+)</name>
        <dbReference type="ChEBI" id="CHEBI:29105"/>
    </cofactor>
    <text evidence="6">Binds 1 zinc ion.</text>
</comment>
<dbReference type="InterPro" id="IPR011977">
    <property type="entry name" value="Pept_M3B_clade3"/>
</dbReference>
<dbReference type="SUPFAM" id="SSF55486">
    <property type="entry name" value="Metalloproteases ('zincins'), catalytic domain"/>
    <property type="match status" value="1"/>
</dbReference>
<evidence type="ECO:0000313" key="10">
    <source>
        <dbReference type="EMBL" id="MBC9206490.1"/>
    </source>
</evidence>
<dbReference type="InterPro" id="IPR042088">
    <property type="entry name" value="OligoPept_F_C"/>
</dbReference>
<dbReference type="Proteomes" id="UP000626026">
    <property type="component" value="Unassembled WGS sequence"/>
</dbReference>
<gene>
    <name evidence="10" type="ORF">IBL26_06550</name>
</gene>
<proteinExistence type="inferred from homology"/>
<dbReference type="NCBIfam" id="TIGR02290">
    <property type="entry name" value="M3_fam_3"/>
    <property type="match status" value="1"/>
</dbReference>
<feature type="domain" description="Peptidase M3A/M3B catalytic" evidence="8">
    <location>
        <begin position="217"/>
        <end position="596"/>
    </location>
</feature>